<dbReference type="InterPro" id="IPR039598">
    <property type="entry name" value="HMGXB3"/>
</dbReference>
<protein>
    <recommendedName>
        <fullName evidence="2">ubiquitinyl hydrolase 1</fullName>
        <ecNumber evidence="2">3.4.19.12</ecNumber>
    </recommendedName>
</protein>
<dbReference type="InterPro" id="IPR013087">
    <property type="entry name" value="Znf_C2H2_type"/>
</dbReference>
<evidence type="ECO:0000313" key="7">
    <source>
        <dbReference type="EMBL" id="KAL3889974.1"/>
    </source>
</evidence>
<dbReference type="PANTHER" id="PTHR17609:SF3">
    <property type="entry name" value="SAP DOMAIN-CONTAINING PROTEIN"/>
    <property type="match status" value="1"/>
</dbReference>
<dbReference type="InterPro" id="IPR040648">
    <property type="entry name" value="HMGXB3_CxC4"/>
</dbReference>
<reference evidence="7 8" key="1">
    <citation type="submission" date="2024-11" db="EMBL/GenBank/DDBJ databases">
        <title>Chromosome-level genome assembly of the freshwater bivalve Anodonta woodiana.</title>
        <authorList>
            <person name="Chen X."/>
        </authorList>
    </citation>
    <scope>NUCLEOTIDE SEQUENCE [LARGE SCALE GENOMIC DNA]</scope>
    <source>
        <strain evidence="7">MN2024</strain>
        <tissue evidence="7">Gills</tissue>
    </source>
</reference>
<dbReference type="InterPro" id="IPR006155">
    <property type="entry name" value="Josephin"/>
</dbReference>
<feature type="domain" description="C2H2-type" evidence="6">
    <location>
        <begin position="97"/>
        <end position="117"/>
    </location>
</feature>
<dbReference type="EC" id="3.4.19.12" evidence="2"/>
<comment type="caution">
    <text evidence="7">The sequence shown here is derived from an EMBL/GenBank/DDBJ whole genome shotgun (WGS) entry which is preliminary data.</text>
</comment>
<dbReference type="Proteomes" id="UP001634394">
    <property type="component" value="Unassembled WGS sequence"/>
</dbReference>
<dbReference type="Pfam" id="PF18717">
    <property type="entry name" value="CxC4"/>
    <property type="match status" value="1"/>
</dbReference>
<keyword evidence="3" id="KW-0645">Protease</keyword>
<evidence type="ECO:0000256" key="5">
    <source>
        <dbReference type="ARBA" id="ARBA00022801"/>
    </source>
</evidence>
<proteinExistence type="predicted"/>
<dbReference type="PANTHER" id="PTHR17609">
    <property type="entry name" value="HMG DOMAIN-CONTAINING PROTEIN 3"/>
    <property type="match status" value="1"/>
</dbReference>
<comment type="catalytic activity">
    <reaction evidence="1">
        <text>Thiol-dependent hydrolysis of ester, thioester, amide, peptide and isopeptide bonds formed by the C-terminal Gly of ubiquitin (a 76-residue protein attached to proteins as an intracellular targeting signal).</text>
        <dbReference type="EC" id="3.4.19.12"/>
    </reaction>
</comment>
<name>A0ABD3XUT1_SINWO</name>
<evidence type="ECO:0000256" key="3">
    <source>
        <dbReference type="ARBA" id="ARBA00022670"/>
    </source>
</evidence>
<dbReference type="SMART" id="SM00355">
    <property type="entry name" value="ZnF_C2H2"/>
    <property type="match status" value="3"/>
</dbReference>
<accession>A0ABD3XUT1</accession>
<dbReference type="PROSITE" id="PS00028">
    <property type="entry name" value="ZINC_FINGER_C2H2_1"/>
    <property type="match status" value="1"/>
</dbReference>
<evidence type="ECO:0000256" key="1">
    <source>
        <dbReference type="ARBA" id="ARBA00000707"/>
    </source>
</evidence>
<evidence type="ECO:0000256" key="4">
    <source>
        <dbReference type="ARBA" id="ARBA00022786"/>
    </source>
</evidence>
<dbReference type="EMBL" id="JBJQND010000001">
    <property type="protein sequence ID" value="KAL3889974.1"/>
    <property type="molecule type" value="Genomic_DNA"/>
</dbReference>
<keyword evidence="5" id="KW-0378">Hydrolase</keyword>
<organism evidence="7 8">
    <name type="scientific">Sinanodonta woodiana</name>
    <name type="common">Chinese pond mussel</name>
    <name type="synonym">Anodonta woodiana</name>
    <dbReference type="NCBI Taxonomy" id="1069815"/>
    <lineage>
        <taxon>Eukaryota</taxon>
        <taxon>Metazoa</taxon>
        <taxon>Spiralia</taxon>
        <taxon>Lophotrochozoa</taxon>
        <taxon>Mollusca</taxon>
        <taxon>Bivalvia</taxon>
        <taxon>Autobranchia</taxon>
        <taxon>Heteroconchia</taxon>
        <taxon>Palaeoheterodonta</taxon>
        <taxon>Unionida</taxon>
        <taxon>Unionoidea</taxon>
        <taxon>Unionidae</taxon>
        <taxon>Unioninae</taxon>
        <taxon>Sinanodonta</taxon>
    </lineage>
</organism>
<keyword evidence="8" id="KW-1185">Reference proteome</keyword>
<dbReference type="Gene3D" id="3.90.70.40">
    <property type="match status" value="1"/>
</dbReference>
<gene>
    <name evidence="7" type="ORF">ACJMK2_002286</name>
</gene>
<dbReference type="Pfam" id="PF02099">
    <property type="entry name" value="Josephin"/>
    <property type="match status" value="1"/>
</dbReference>
<evidence type="ECO:0000313" key="8">
    <source>
        <dbReference type="Proteomes" id="UP001634394"/>
    </source>
</evidence>
<dbReference type="GO" id="GO:0006508">
    <property type="term" value="P:proteolysis"/>
    <property type="evidence" value="ECO:0007669"/>
    <property type="project" value="UniProtKB-KW"/>
</dbReference>
<evidence type="ECO:0000259" key="6">
    <source>
        <dbReference type="PROSITE" id="PS00028"/>
    </source>
</evidence>
<evidence type="ECO:0000256" key="2">
    <source>
        <dbReference type="ARBA" id="ARBA00012759"/>
    </source>
</evidence>
<sequence>MALPLTFIVMESNETFCFSSINQLEQLLKRCNECCKGDCKSYHCPLCPAYKFKPAKLVKVRSHLKVHWKTRVAAPNGKFALLCHIPHKDAKPGHFHCPLCSKVIVRKKNIHDHVLKHGLNTTQGHDLEESISIQQVLNDGGTNGEHHDIELERNVNHKTESEPMDHEYARYCEDQVHESGNSLSKRKCNKCGKLIGKVWFKRHMMLHDVRASKDINRQRHHATYIIDHAKGIFCSRKGLRGGGFIHIKKALSGPDCGTFCESSNCIQSYEIAKRGRHMSYECPHVQSVQYAKPGIEQYLTTRSLQALVTGKLITPERAHEALTLQAEAQQQNTPFLVYMSLDGYSQRYIYLSVYSGQTRYWSRLKRTVVTIDKKGRCIYCQCSPEKQTCKHKIIGKWYLNQDQPEVLSSRIEERAGDDATSETADNHEDNIYLYQKEYPPNGPLLEKMTKYIMTCKKYPADANSHRDYNNVESKATLVPKETHCHFCHAQLSEATLLTATAKIVYSEKIIKNVSVYIKHCMKCKVPYRYQEWDDGIHNYNDSLLLGFDVCLRFRSGLKNHVAIGRSVAILEDTLNDDLNCHQTKQAYLLFESLTNHDYNFSCVLCGWYPITLIWDGVRKPCFRFPGNIQETVDSVQFWSDIDTTFINKGITKGLQTINDVTPSYEYWGPWIGKESRHGNALYNTEFRKRPQVDANEYGEPVPEELLKSLLQDEKVSVIRRLCRQMGIRPEGSAMDMIVRMREKSVSKGQFDLAYEKVFGTSGGWVLGACPHGVVYAIKSLLRSESPRDYVDLLRSFKHRPNIIIADIAHLIASHGNKTQRNFFYPNEGRLAAPDDNNIALSKTKEPIFEINFQLHLRAEDQEINPTSGSSEHYALFDWFHEGNTKNEVESLRNISLLKGFSGIIDSQILEQRFSSLKRDLYFLNQMLPATHMFVFRLLIHLQNQHCNKRVMDKQMKAFGGSCCLNEYGQLSFHNQYSMRETIPYQYRNTDVLLPNERFDDQFLNPTEPFNLPVSEGIPDHNMHATLDSLDSLLLQTNNINSDARDCRLQIVEDICRHALDSFSELSSENIQNLQHNLKYAQAILFRSAELNRRRQVVVHNIEGYVIQLQGNTNYCGLCCINNALGPTEDANFPVSIEEMDLVADLLWIGMAQNPALGVITKLEELREKEGFYSMEVIEAVLQRHSTECVRIHASVIHALSPEEFISSIQSLSSSIIFIIHPAHSEHWLTMKYDEADFILIDSKKPYLTHMSSSKALEYIRRNSQGNGAVFHEKDKVSVGKDYGSKYDELSNTTKVIFETVLKYLL</sequence>
<keyword evidence="4" id="KW-0833">Ubl conjugation pathway</keyword>
<dbReference type="GO" id="GO:0004843">
    <property type="term" value="F:cysteine-type deubiquitinase activity"/>
    <property type="evidence" value="ECO:0007669"/>
    <property type="project" value="UniProtKB-EC"/>
</dbReference>